<gene>
    <name evidence="1" type="ORF">OXD698_LOCUS53635</name>
</gene>
<sequence>LRILYVNDILFEVNEKSADKGDDDIFILLLVGSNNFVQHQT</sequence>
<feature type="non-terminal residue" evidence="1">
    <location>
        <position position="1"/>
    </location>
</feature>
<accession>A0A820RF83</accession>
<evidence type="ECO:0000313" key="1">
    <source>
        <dbReference type="EMBL" id="CAF4437817.1"/>
    </source>
</evidence>
<proteinExistence type="predicted"/>
<dbReference type="AlphaFoldDB" id="A0A820RF83"/>
<evidence type="ECO:0000313" key="2">
    <source>
        <dbReference type="Proteomes" id="UP000663844"/>
    </source>
</evidence>
<organism evidence="1 2">
    <name type="scientific">Adineta steineri</name>
    <dbReference type="NCBI Taxonomy" id="433720"/>
    <lineage>
        <taxon>Eukaryota</taxon>
        <taxon>Metazoa</taxon>
        <taxon>Spiralia</taxon>
        <taxon>Gnathifera</taxon>
        <taxon>Rotifera</taxon>
        <taxon>Eurotatoria</taxon>
        <taxon>Bdelloidea</taxon>
        <taxon>Adinetida</taxon>
        <taxon>Adinetidae</taxon>
        <taxon>Adineta</taxon>
    </lineage>
</organism>
<name>A0A820RF83_9BILA</name>
<reference evidence="1" key="1">
    <citation type="submission" date="2021-02" db="EMBL/GenBank/DDBJ databases">
        <authorList>
            <person name="Nowell W R."/>
        </authorList>
    </citation>
    <scope>NUCLEOTIDE SEQUENCE</scope>
</reference>
<comment type="caution">
    <text evidence="1">The sequence shown here is derived from an EMBL/GenBank/DDBJ whole genome shotgun (WGS) entry which is preliminary data.</text>
</comment>
<dbReference type="EMBL" id="CAJOAZ010031095">
    <property type="protein sequence ID" value="CAF4437817.1"/>
    <property type="molecule type" value="Genomic_DNA"/>
</dbReference>
<protein>
    <submittedName>
        <fullName evidence="1">Uncharacterized protein</fullName>
    </submittedName>
</protein>
<dbReference type="Proteomes" id="UP000663844">
    <property type="component" value="Unassembled WGS sequence"/>
</dbReference>